<keyword evidence="3" id="KW-1185">Reference proteome</keyword>
<evidence type="ECO:0000313" key="3">
    <source>
        <dbReference type="Proteomes" id="UP000028492"/>
    </source>
</evidence>
<reference evidence="2 3" key="1">
    <citation type="journal article" date="2014" name="J. Biotechnol.">
        <title>Complete genome sequence of the actinobacterium Amycolatopsis japonica MG417-CF17(T) (=DSM 44213T) producing (S,S)-N,N'-ethylenediaminedisuccinic acid.</title>
        <authorList>
            <person name="Stegmann E."/>
            <person name="Albersmeier A."/>
            <person name="Spohn M."/>
            <person name="Gert H."/>
            <person name="Weber T."/>
            <person name="Wohlleben W."/>
            <person name="Kalinowski J."/>
            <person name="Ruckert C."/>
        </authorList>
    </citation>
    <scope>NUCLEOTIDE SEQUENCE [LARGE SCALE GENOMIC DNA]</scope>
    <source>
        <strain evidence="3">MG417-CF17 (DSM 44213)</strain>
    </source>
</reference>
<feature type="signal peptide" evidence="1">
    <location>
        <begin position="1"/>
        <end position="23"/>
    </location>
</feature>
<evidence type="ECO:0000256" key="1">
    <source>
        <dbReference type="SAM" id="SignalP"/>
    </source>
</evidence>
<proteinExistence type="predicted"/>
<dbReference type="EMBL" id="CP008953">
    <property type="protein sequence ID" value="AIG78173.1"/>
    <property type="molecule type" value="Genomic_DNA"/>
</dbReference>
<name>A0A075UYY6_9PSEU</name>
<gene>
    <name evidence="2" type="ORF">AJAP_26630</name>
</gene>
<organism evidence="2 3">
    <name type="scientific">Amycolatopsis japonica</name>
    <dbReference type="NCBI Taxonomy" id="208439"/>
    <lineage>
        <taxon>Bacteria</taxon>
        <taxon>Bacillati</taxon>
        <taxon>Actinomycetota</taxon>
        <taxon>Actinomycetes</taxon>
        <taxon>Pseudonocardiales</taxon>
        <taxon>Pseudonocardiaceae</taxon>
        <taxon>Amycolatopsis</taxon>
        <taxon>Amycolatopsis japonica group</taxon>
    </lineage>
</organism>
<sequence length="305" mass="31908">MGRPRVFAALSAAVLMLAGCAAAPEPLPSSPLTLHEALGDPTTVDFCGLLDFAEIEKTQRLVSVPMPSMGACSFQTGRTLVSFGFPDDRANERLTGAAPVGEPSLPRGLRVVRTDLQGQPVLHLLFADDTSLRIGTFFESREGAGPDALAVATKTAETAARALAAGKRAKHLDYRGDSLARLTACTAMWSDAEISARLGAAVTGKGDLSRHSCRWGEEEAERLVRLEFGLGPRPKAAAGVREETVGGHRSLVQEAGDGCTILTGHIGGPDASRDQVEHAVLAVRAPDACGVARALAATAWPKLPS</sequence>
<keyword evidence="1" id="KW-0732">Signal</keyword>
<evidence type="ECO:0000313" key="2">
    <source>
        <dbReference type="EMBL" id="AIG78173.1"/>
    </source>
</evidence>
<feature type="chain" id="PRO_5001710841" evidence="1">
    <location>
        <begin position="24"/>
        <end position="305"/>
    </location>
</feature>
<protein>
    <submittedName>
        <fullName evidence="2">Conserved putative secreted protein</fullName>
    </submittedName>
</protein>
<dbReference type="AlphaFoldDB" id="A0A075UYY6"/>
<accession>A0A075UYY6</accession>
<dbReference type="Proteomes" id="UP000028492">
    <property type="component" value="Chromosome"/>
</dbReference>
<dbReference type="HOGENOM" id="CLU_893975_0_0_11"/>
<dbReference type="KEGG" id="aja:AJAP_26630"/>
<dbReference type="RefSeq" id="WP_038516119.1">
    <property type="nucleotide sequence ID" value="NZ_CP008953.1"/>
</dbReference>
<dbReference type="STRING" id="208439.AJAP_26630"/>
<dbReference type="PROSITE" id="PS51257">
    <property type="entry name" value="PROKAR_LIPOPROTEIN"/>
    <property type="match status" value="1"/>
</dbReference>